<protein>
    <submittedName>
        <fullName evidence="2">Uncharacterized protein</fullName>
    </submittedName>
</protein>
<keyword evidence="1" id="KW-0732">Signal</keyword>
<dbReference type="EMBL" id="BMYF01000020">
    <property type="protein sequence ID" value="GHB46821.1"/>
    <property type="molecule type" value="Genomic_DNA"/>
</dbReference>
<feature type="chain" id="PRO_5035221791" evidence="1">
    <location>
        <begin position="26"/>
        <end position="86"/>
    </location>
</feature>
<dbReference type="Proteomes" id="UP000642809">
    <property type="component" value="Unassembled WGS sequence"/>
</dbReference>
<dbReference type="AlphaFoldDB" id="A0A8J3CZ01"/>
<keyword evidence="3" id="KW-1185">Reference proteome</keyword>
<evidence type="ECO:0000256" key="1">
    <source>
        <dbReference type="SAM" id="SignalP"/>
    </source>
</evidence>
<dbReference type="RefSeq" id="WP_189584362.1">
    <property type="nucleotide sequence ID" value="NZ_BMYF01000020.1"/>
</dbReference>
<sequence>MKKLSFLIVLGVFFTAFLPSQQVQADPNPLSDAISLAKVIAEGIDKGCDNLRESGALQKRCKNLDCIPVACISFRKACGSLSDCEK</sequence>
<name>A0A8J3CZ01_9BACT</name>
<gene>
    <name evidence="2" type="ORF">GCM10008106_29640</name>
</gene>
<proteinExistence type="predicted"/>
<organism evidence="2 3">
    <name type="scientific">Mongoliitalea lutea</name>
    <dbReference type="NCBI Taxonomy" id="849756"/>
    <lineage>
        <taxon>Bacteria</taxon>
        <taxon>Pseudomonadati</taxon>
        <taxon>Bacteroidota</taxon>
        <taxon>Cytophagia</taxon>
        <taxon>Cytophagales</taxon>
        <taxon>Cyclobacteriaceae</taxon>
        <taxon>Mongoliitalea</taxon>
    </lineage>
</organism>
<evidence type="ECO:0000313" key="3">
    <source>
        <dbReference type="Proteomes" id="UP000642809"/>
    </source>
</evidence>
<accession>A0A8J3CZ01</accession>
<feature type="signal peptide" evidence="1">
    <location>
        <begin position="1"/>
        <end position="25"/>
    </location>
</feature>
<comment type="caution">
    <text evidence="2">The sequence shown here is derived from an EMBL/GenBank/DDBJ whole genome shotgun (WGS) entry which is preliminary data.</text>
</comment>
<reference evidence="2" key="2">
    <citation type="submission" date="2020-09" db="EMBL/GenBank/DDBJ databases">
        <authorList>
            <person name="Sun Q."/>
            <person name="Kim S."/>
        </authorList>
    </citation>
    <scope>NUCLEOTIDE SEQUENCE</scope>
    <source>
        <strain evidence="2">KCTC 23224</strain>
    </source>
</reference>
<reference evidence="2" key="1">
    <citation type="journal article" date="2014" name="Int. J. Syst. Evol. Microbiol.">
        <title>Complete genome sequence of Corynebacterium casei LMG S-19264T (=DSM 44701T), isolated from a smear-ripened cheese.</title>
        <authorList>
            <consortium name="US DOE Joint Genome Institute (JGI-PGF)"/>
            <person name="Walter F."/>
            <person name="Albersmeier A."/>
            <person name="Kalinowski J."/>
            <person name="Ruckert C."/>
        </authorList>
    </citation>
    <scope>NUCLEOTIDE SEQUENCE</scope>
    <source>
        <strain evidence="2">KCTC 23224</strain>
    </source>
</reference>
<evidence type="ECO:0000313" key="2">
    <source>
        <dbReference type="EMBL" id="GHB46821.1"/>
    </source>
</evidence>